<dbReference type="EvolutionaryTrace" id="B1YKJ9"/>
<reference evidence="15" key="4">
    <citation type="submission" date="2010-02" db="PDB data bank">
        <title>Crystal structure of Putative protoporphyrinogen oxidase (YP_001813199.1) from Exiguobacterium sp. 255-15 at 2.06 A resolution.</title>
        <authorList>
            <consortium name="Joint Center for Structural Genomics (JCSG)"/>
        </authorList>
    </citation>
    <scope>X-RAY CRYSTALLOGRAPHY (2.06 ANGSTROMS) IN COMPLEX WITH FAD</scope>
</reference>
<evidence type="ECO:0000256" key="6">
    <source>
        <dbReference type="ARBA" id="ARBA00019046"/>
    </source>
</evidence>
<dbReference type="EMBL" id="CP001022">
    <property type="protein sequence ID" value="ACB60182.1"/>
    <property type="molecule type" value="Genomic_DNA"/>
</dbReference>
<evidence type="ECO:0000313" key="13">
    <source>
        <dbReference type="EMBL" id="ACB60182.1"/>
    </source>
</evidence>
<dbReference type="AlphaFoldDB" id="B1YKJ9"/>
<proteinExistence type="evidence at protein level"/>
<feature type="binding site" evidence="15">
    <location>
        <position position="444"/>
    </location>
    <ligand>
        <name>FAD</name>
        <dbReference type="ChEBI" id="CHEBI:57692"/>
    </ligand>
</feature>
<keyword evidence="10 11" id="KW-0350">Heme biosynthesis</keyword>
<dbReference type="PDBsum" id="3LOV"/>
<comment type="subcellular location">
    <subcellularLocation>
        <location evidence="11">Cytoplasm</location>
    </subcellularLocation>
</comment>
<dbReference type="eggNOG" id="COG1232">
    <property type="taxonomic scope" value="Bacteria"/>
</dbReference>
<dbReference type="Pfam" id="PF01593">
    <property type="entry name" value="Amino_oxidase"/>
    <property type="match status" value="1"/>
</dbReference>
<feature type="binding site" evidence="15">
    <location>
        <position position="43"/>
    </location>
    <ligand>
        <name>FAD</name>
        <dbReference type="ChEBI" id="CHEBI:57692"/>
    </ligand>
</feature>
<reference evidence="14" key="3">
    <citation type="submission" date="2008-04" db="EMBL/GenBank/DDBJ databases">
        <title>Complete sequence of chromosome of Exiguobacterium sibiricum 255-15.</title>
        <authorList>
            <consortium name="US DOE Joint Genome Institute"/>
            <person name="Copeland A."/>
            <person name="Lucas S."/>
            <person name="Lapidus A."/>
            <person name="Glavina del Rio T."/>
            <person name="Dalin E."/>
            <person name="Tice H."/>
            <person name="Bruce D."/>
            <person name="Goodwin L."/>
            <person name="Pitluck S."/>
            <person name="Kiss H."/>
            <person name="Chertkov O."/>
            <person name="Monk C."/>
            <person name="Brettin T."/>
            <person name="Detter J.C."/>
            <person name="Han C."/>
            <person name="Kuske C.R."/>
            <person name="Schmutz J."/>
            <person name="Larimer F."/>
            <person name="Land M."/>
            <person name="Hauser L."/>
            <person name="Kyrpides N."/>
            <person name="Mikhailova N."/>
            <person name="Vishnivetskaya T."/>
            <person name="Rodrigues D.F."/>
            <person name="Gilichinsky D."/>
            <person name="Tiedje J."/>
            <person name="Richardson P."/>
        </authorList>
    </citation>
    <scope>NUCLEOTIDE SEQUENCE [LARGE SCALE GENOMIC DNA]</scope>
    <source>
        <strain evidence="14">DSM 17290 / CIP 109462 / JCM 13490 / 255-15</strain>
    </source>
</reference>
<keyword evidence="14" id="KW-1185">Reference proteome</keyword>
<dbReference type="SUPFAM" id="SSF51905">
    <property type="entry name" value="FAD/NAD(P)-binding domain"/>
    <property type="match status" value="1"/>
</dbReference>
<keyword evidence="8 11" id="KW-0274">FAD</keyword>
<dbReference type="GO" id="GO:0006783">
    <property type="term" value="P:heme biosynthetic process"/>
    <property type="evidence" value="ECO:0007669"/>
    <property type="project" value="UniProtKB-UniRule"/>
</dbReference>
<dbReference type="GO" id="GO:0005737">
    <property type="term" value="C:cytoplasm"/>
    <property type="evidence" value="ECO:0007669"/>
    <property type="project" value="UniProtKB-SubCell"/>
</dbReference>
<evidence type="ECO:0000256" key="8">
    <source>
        <dbReference type="ARBA" id="ARBA00022827"/>
    </source>
</evidence>
<dbReference type="Gene3D" id="3.90.660.20">
    <property type="entry name" value="Protoporphyrinogen oxidase, mitochondrial, domain 2"/>
    <property type="match status" value="1"/>
</dbReference>
<dbReference type="DNASU" id="6175214"/>
<evidence type="ECO:0000256" key="4">
    <source>
        <dbReference type="ARBA" id="ARBA00008310"/>
    </source>
</evidence>
<evidence type="ECO:0000256" key="2">
    <source>
        <dbReference type="ARBA" id="ARBA00001974"/>
    </source>
</evidence>
<feature type="binding site" evidence="15">
    <location>
        <position position="449"/>
    </location>
    <ligand>
        <name>FAD</name>
        <dbReference type="ChEBI" id="CHEBI:57692"/>
    </ligand>
</feature>
<feature type="domain" description="Amine oxidase" evidence="12">
    <location>
        <begin position="13"/>
        <end position="454"/>
    </location>
</feature>
<dbReference type="SUPFAM" id="SSF54373">
    <property type="entry name" value="FAD-linked reductases, C-terminal domain"/>
    <property type="match status" value="1"/>
</dbReference>
<reference evidence="13 14" key="2">
    <citation type="journal article" date="2008" name="BMC Genomics">
        <title>Architecture of thermal adaptation in an Exiguobacterium sibiricum strain isolated from 3 million year old permafrost: a genome and transcriptome approach.</title>
        <authorList>
            <person name="Rodrigues D.F."/>
            <person name="Ivanova N."/>
            <person name="He Z."/>
            <person name="Huebner M."/>
            <person name="Zhou J."/>
            <person name="Tiedje J.M."/>
        </authorList>
    </citation>
    <scope>NUCLEOTIDE SEQUENCE [LARGE SCALE GENOMIC DNA]</scope>
    <source>
        <strain evidence="14">DSM 17290 / CIP 109462 / JCM 13490 / 255-15</strain>
    </source>
</reference>
<reference evidence="13 14" key="1">
    <citation type="journal article" date="2006" name="Extremophiles">
        <title>Characterization of Exiguobacterium isolates from the Siberian permafrost. Description of Exiguobacterium sibiricum sp. nov.</title>
        <authorList>
            <person name="Rodrigues D.F."/>
            <person name="Goris J."/>
            <person name="Vishnivetskaya T."/>
            <person name="Gilichinsky D."/>
            <person name="Thomashow M.F."/>
            <person name="Tiedje J.M."/>
        </authorList>
    </citation>
    <scope>NUCLEOTIDE SEQUENCE [LARGE SCALE GENOMIC DNA]</scope>
    <source>
        <strain evidence="14">DSM 17290 / CIP 109462 / JCM 13490 / 255-15</strain>
    </source>
</reference>
<sequence length="474" mass="52429" precursor="true">MSSKRLVIVGGGITGLAAAYYAERAFPDLNITLLEAGERLGGKVATYREDGFTIERGPDSYVARKHILTDLIEAIGLGEKLVRNNTSQAFILDTGGLHPIPKGAVMGIPTDLDLFRQTTLLTEEEKQEVADLLLHPSDSLRIPEQDIPLGEYLRPRLGDALVEKLIEPLLSGIYAGNIDQMSTFATYPQFVANEQKAGSLFEGMRLMRPLDQLPQTPQTTIKATGQFLSLETGLESLIERLEEVLERSEIRLETPLLAISREDGRYRLKTDHGPEYADYVLLTIPHPQVVQLLPDAHLPELEQLTTHSTATVTMIFDQQQSLPIEGTGFVVNRRAPYSITACTAIDQKWNHSAPDHTVLRAFVGRPGNDHLVHESDEVLQQAVLQDLEKICGRTLEPKQVIISRLMDGLPAYTVGHADRIQRVREEVLAQYPGIYLAGLAYDGVGLPDCVASAKTMIESIELEQSHTDESVNET</sequence>
<dbReference type="KEGG" id="esi:Exig_0701"/>
<feature type="binding site" evidence="15">
    <location>
        <position position="35"/>
    </location>
    <ligand>
        <name>FAD</name>
        <dbReference type="ChEBI" id="CHEBI:57692"/>
    </ligand>
</feature>
<feature type="binding site" evidence="15">
    <location>
        <position position="446"/>
    </location>
    <ligand>
        <name>FAD</name>
        <dbReference type="ChEBI" id="CHEBI:57692"/>
    </ligand>
</feature>
<evidence type="ECO:0000256" key="11">
    <source>
        <dbReference type="RuleBase" id="RU364052"/>
    </source>
</evidence>
<dbReference type="InterPro" id="IPR036188">
    <property type="entry name" value="FAD/NAD-bd_sf"/>
</dbReference>
<evidence type="ECO:0000313" key="14">
    <source>
        <dbReference type="Proteomes" id="UP000001681"/>
    </source>
</evidence>
<name>B1YKJ9_EXIS2</name>
<dbReference type="SMR" id="B1YKJ9"/>
<dbReference type="HOGENOM" id="CLU_009629_3_0_9"/>
<accession>B1YKJ9</accession>
<dbReference type="InterPro" id="IPR050464">
    <property type="entry name" value="Zeta_carotene_desat/Oxidored"/>
</dbReference>
<dbReference type="PANTHER" id="PTHR42923">
    <property type="entry name" value="PROTOPORPHYRINOGEN OXIDASE"/>
    <property type="match status" value="1"/>
</dbReference>
<dbReference type="GO" id="GO:0004729">
    <property type="term" value="F:oxygen-dependent protoporphyrinogen oxidase activity"/>
    <property type="evidence" value="ECO:0007669"/>
    <property type="project" value="UniProtKB-UniRule"/>
</dbReference>
<feature type="binding site" evidence="15">
    <location>
        <position position="256"/>
    </location>
    <ligand>
        <name>FAD</name>
        <dbReference type="ChEBI" id="CHEBI:57692"/>
    </ligand>
</feature>
<comment type="cofactor">
    <cofactor evidence="2 11">
        <name>FAD</name>
        <dbReference type="ChEBI" id="CHEBI:57692"/>
    </cofactor>
</comment>
<dbReference type="EC" id="1.3.3.15" evidence="5 11"/>
<evidence type="ECO:0007829" key="15">
    <source>
        <dbReference type="PDB" id="3LOV"/>
    </source>
</evidence>
<evidence type="ECO:0000256" key="1">
    <source>
        <dbReference type="ARBA" id="ARBA00001755"/>
    </source>
</evidence>
<dbReference type="PANTHER" id="PTHR42923:SF3">
    <property type="entry name" value="PROTOPORPHYRINOGEN OXIDASE"/>
    <property type="match status" value="1"/>
</dbReference>
<gene>
    <name evidence="13" type="ordered locus">Exig_0701</name>
</gene>
<dbReference type="Gene3D" id="1.10.3110.10">
    <property type="entry name" value="protoporphyrinogen ix oxidase, domain 3"/>
    <property type="match status" value="1"/>
</dbReference>
<dbReference type="Gene3D" id="3.50.50.60">
    <property type="entry name" value="FAD/NAD(P)-binding domain"/>
    <property type="match status" value="1"/>
</dbReference>
<evidence type="ECO:0000256" key="5">
    <source>
        <dbReference type="ARBA" id="ARBA00012402"/>
    </source>
</evidence>
<feature type="binding site" evidence="15">
    <location>
        <position position="288"/>
    </location>
    <ligand>
        <name>FAD</name>
        <dbReference type="ChEBI" id="CHEBI:57692"/>
    </ligand>
</feature>
<dbReference type="NCBIfam" id="TIGR00562">
    <property type="entry name" value="proto_IX_ox"/>
    <property type="match status" value="1"/>
</dbReference>
<feature type="binding site" evidence="15">
    <location>
        <position position="59"/>
    </location>
    <ligand>
        <name>FAD</name>
        <dbReference type="ChEBI" id="CHEBI:57692"/>
    </ligand>
</feature>
<keyword evidence="9 11" id="KW-0560">Oxidoreductase</keyword>
<dbReference type="STRING" id="262543.Exig_0701"/>
<comment type="catalytic activity">
    <reaction evidence="1">
        <text>coproporphyrinogen III + 3 O2 = coproporphyrin III + 3 H2O2</text>
        <dbReference type="Rhea" id="RHEA:43436"/>
        <dbReference type="ChEBI" id="CHEBI:15379"/>
        <dbReference type="ChEBI" id="CHEBI:16240"/>
        <dbReference type="ChEBI" id="CHEBI:57309"/>
        <dbReference type="ChEBI" id="CHEBI:131725"/>
        <dbReference type="EC" id="1.3.3.15"/>
    </reaction>
    <physiologicalReaction direction="left-to-right" evidence="1">
        <dbReference type="Rhea" id="RHEA:43437"/>
    </physiologicalReaction>
</comment>
<dbReference type="Proteomes" id="UP000001681">
    <property type="component" value="Chromosome"/>
</dbReference>
<feature type="binding site" evidence="15">
    <location>
        <position position="439"/>
    </location>
    <ligand>
        <name>FAD</name>
        <dbReference type="ChEBI" id="CHEBI:57692"/>
    </ligand>
</feature>
<evidence type="ECO:0000256" key="9">
    <source>
        <dbReference type="ARBA" id="ARBA00023002"/>
    </source>
</evidence>
<dbReference type="RefSeq" id="WP_012369606.1">
    <property type="nucleotide sequence ID" value="NC_010556.1"/>
</dbReference>
<keyword evidence="15" id="KW-0002">3D-structure</keyword>
<comment type="pathway">
    <text evidence="3 11">Porphyrin-containing compound metabolism; protoheme biosynthesis.</text>
</comment>
<evidence type="ECO:0000259" key="12">
    <source>
        <dbReference type="Pfam" id="PF01593"/>
    </source>
</evidence>
<keyword evidence="15" id="KW-0547">Nucleotide-binding</keyword>
<feature type="binding site" evidence="15">
    <location>
        <position position="60"/>
    </location>
    <ligand>
        <name>FAD</name>
        <dbReference type="ChEBI" id="CHEBI:57692"/>
    </ligand>
</feature>
<feature type="binding site" evidence="15">
    <location>
        <position position="14"/>
    </location>
    <ligand>
        <name>FAD</name>
        <dbReference type="ChEBI" id="CHEBI:57692"/>
    </ligand>
</feature>
<dbReference type="UniPathway" id="UPA00252"/>
<evidence type="ECO:0000256" key="3">
    <source>
        <dbReference type="ARBA" id="ARBA00004744"/>
    </source>
</evidence>
<dbReference type="InterPro" id="IPR004572">
    <property type="entry name" value="Protoporphyrinogen_oxidase"/>
</dbReference>
<keyword evidence="7 11" id="KW-0285">Flavoprotein</keyword>
<organism evidence="13 14">
    <name type="scientific">Exiguobacterium sibiricum (strain DSM 17290 / CCUG 55495 / CIP 109462 / JCM 13490 / 255-15)</name>
    <dbReference type="NCBI Taxonomy" id="262543"/>
    <lineage>
        <taxon>Bacteria</taxon>
        <taxon>Bacillati</taxon>
        <taxon>Bacillota</taxon>
        <taxon>Bacilli</taxon>
        <taxon>Bacillales</taxon>
        <taxon>Bacillales Family XII. Incertae Sedis</taxon>
        <taxon>Exiguobacterium</taxon>
    </lineage>
</organism>
<keyword evidence="11" id="KW-0963">Cytoplasm</keyword>
<comment type="similarity">
    <text evidence="4 11">Belongs to the protoporphyrinogen/coproporphyrinogen oxidase family. Coproporphyrinogen III oxidase subfamily.</text>
</comment>
<protein>
    <recommendedName>
        <fullName evidence="6 11">Coproporphyrinogen III oxidase</fullName>
        <ecNumber evidence="5 11">1.3.3.15</ecNumber>
    </recommendedName>
</protein>
<dbReference type="InterPro" id="IPR002937">
    <property type="entry name" value="Amino_oxidase"/>
</dbReference>
<dbReference type="PDB" id="3LOV">
    <property type="method" value="X-ray"/>
    <property type="resolution" value="2.06 A"/>
    <property type="chains" value="A=1-474"/>
</dbReference>
<comment type="function">
    <text evidence="11">Involved in coproporphyrin-dependent heme b biosynthesis. Catalyzes the oxidation of coproporphyrinogen III to coproporphyrin III.</text>
</comment>
<dbReference type="GO" id="GO:0000166">
    <property type="term" value="F:nucleotide binding"/>
    <property type="evidence" value="ECO:0007669"/>
    <property type="project" value="UniProtKB-KW"/>
</dbReference>
<evidence type="ECO:0000256" key="10">
    <source>
        <dbReference type="ARBA" id="ARBA00023133"/>
    </source>
</evidence>
<evidence type="ECO:0000256" key="7">
    <source>
        <dbReference type="ARBA" id="ARBA00022630"/>
    </source>
</evidence>